<evidence type="ECO:0000313" key="2">
    <source>
        <dbReference type="WBParaSite" id="TMUE_1000002850.1"/>
    </source>
</evidence>
<dbReference type="WBParaSite" id="TMUE_1000002850.1">
    <property type="protein sequence ID" value="TMUE_1000002850.1"/>
    <property type="gene ID" value="WBGene00295533"/>
</dbReference>
<protein>
    <submittedName>
        <fullName evidence="2">Uncharacterized protein</fullName>
    </submittedName>
</protein>
<name>A0A5S6Q6R5_TRIMR</name>
<evidence type="ECO:0000313" key="1">
    <source>
        <dbReference type="Proteomes" id="UP000046395"/>
    </source>
</evidence>
<organism evidence="1 2">
    <name type="scientific">Trichuris muris</name>
    <name type="common">Mouse whipworm</name>
    <dbReference type="NCBI Taxonomy" id="70415"/>
    <lineage>
        <taxon>Eukaryota</taxon>
        <taxon>Metazoa</taxon>
        <taxon>Ecdysozoa</taxon>
        <taxon>Nematoda</taxon>
        <taxon>Enoplea</taxon>
        <taxon>Dorylaimia</taxon>
        <taxon>Trichinellida</taxon>
        <taxon>Trichuridae</taxon>
        <taxon>Trichuris</taxon>
    </lineage>
</organism>
<sequence>MQQWLQEFHIDHRELEDDPGYGQKQSLENKILKAALEANLETITKIISRHPAQMGKVRKAKNRSRLPPTVRKPSRGLWRPPTFHCDPPNESCPHCVAAEKVRQRCPFGRTGGRLAPSRGLRKSPERTSGAQVVGALSSTVCVVEPDYAQVVTVVSVIVSLVVAAVADRWSSLSLCRRLARSSLAEEPIIGITVDGVPIEKERRSFEYTCAWS</sequence>
<dbReference type="Proteomes" id="UP000046395">
    <property type="component" value="Unassembled WGS sequence"/>
</dbReference>
<dbReference type="AlphaFoldDB" id="A0A5S6Q6R5"/>
<keyword evidence="1" id="KW-1185">Reference proteome</keyword>
<accession>A0A5S6Q6R5</accession>
<reference evidence="2" key="1">
    <citation type="submission" date="2019-12" db="UniProtKB">
        <authorList>
            <consortium name="WormBaseParasite"/>
        </authorList>
    </citation>
    <scope>IDENTIFICATION</scope>
</reference>
<proteinExistence type="predicted"/>